<evidence type="ECO:0000313" key="3">
    <source>
        <dbReference type="Proteomes" id="UP000244060"/>
    </source>
</evidence>
<feature type="non-terminal residue" evidence="2">
    <location>
        <position position="194"/>
    </location>
</feature>
<comment type="caution">
    <text evidence="2">The sequence shown here is derived from an EMBL/GenBank/DDBJ whole genome shotgun (WGS) entry which is preliminary data.</text>
</comment>
<sequence length="194" mass="20283">MRAPAVGRAHALDILARPLETGTEPLVETLARLVVDEICAPDRRGAAVAAQAPPHPRGNGQNSPECRGGPADQIRKTAPGCGDRVLEAAALPGEALQGVALGHREGERIELWSPEAWNGGQRMRIREIGLGVFGEIAAQRPDALALDAGYHNAAIGKPVRDGEPAHPGGFHDGEAMTARTVSPVRSPVVACAMK</sequence>
<evidence type="ECO:0000256" key="1">
    <source>
        <dbReference type="SAM" id="MobiDB-lite"/>
    </source>
</evidence>
<dbReference type="EMBL" id="QAOT01000004">
    <property type="protein sequence ID" value="PTR19760.1"/>
    <property type="molecule type" value="Genomic_DNA"/>
</dbReference>
<dbReference type="Proteomes" id="UP000244060">
    <property type="component" value="Unassembled WGS sequence"/>
</dbReference>
<dbReference type="AlphaFoldDB" id="A0A2T5KBG5"/>
<proteinExistence type="predicted"/>
<keyword evidence="3" id="KW-1185">Reference proteome</keyword>
<evidence type="ECO:0000313" key="2">
    <source>
        <dbReference type="EMBL" id="PTR19760.1"/>
    </source>
</evidence>
<feature type="region of interest" description="Disordered" evidence="1">
    <location>
        <begin position="46"/>
        <end position="74"/>
    </location>
</feature>
<gene>
    <name evidence="2" type="ORF">C8J28_104247</name>
</gene>
<reference evidence="2 3" key="1">
    <citation type="submission" date="2018-04" db="EMBL/GenBank/DDBJ databases">
        <title>Genomic Encyclopedia of Type Strains, Phase III (KMG-III): the genomes of soil and plant-associated and newly described type strains.</title>
        <authorList>
            <person name="Whitman W."/>
        </authorList>
    </citation>
    <scope>NUCLEOTIDE SEQUENCE [LARGE SCALE GENOMIC DNA]</scope>
    <source>
        <strain evidence="2 3">KA25</strain>
    </source>
</reference>
<protein>
    <submittedName>
        <fullName evidence="2">Uncharacterized protein</fullName>
    </submittedName>
</protein>
<name>A0A2T5KBG5_9RHOB</name>
<accession>A0A2T5KBG5</accession>
<organism evidence="2 3">
    <name type="scientific">Cereibacter azotoformans</name>
    <dbReference type="NCBI Taxonomy" id="43057"/>
    <lineage>
        <taxon>Bacteria</taxon>
        <taxon>Pseudomonadati</taxon>
        <taxon>Pseudomonadota</taxon>
        <taxon>Alphaproteobacteria</taxon>
        <taxon>Rhodobacterales</taxon>
        <taxon>Paracoccaceae</taxon>
        <taxon>Cereibacter</taxon>
    </lineage>
</organism>